<feature type="transmembrane region" description="Helical" evidence="2">
    <location>
        <begin position="104"/>
        <end position="122"/>
    </location>
</feature>
<keyword evidence="2" id="KW-0812">Transmembrane</keyword>
<dbReference type="Proteomes" id="UP000565715">
    <property type="component" value="Unassembled WGS sequence"/>
</dbReference>
<proteinExistence type="predicted"/>
<feature type="region of interest" description="Disordered" evidence="1">
    <location>
        <begin position="188"/>
        <end position="247"/>
    </location>
</feature>
<reference evidence="3 4" key="1">
    <citation type="submission" date="2020-04" db="EMBL/GenBank/DDBJ databases">
        <title>MicrobeNet Type strains.</title>
        <authorList>
            <person name="Nicholson A.C."/>
        </authorList>
    </citation>
    <scope>NUCLEOTIDE SEQUENCE [LARGE SCALE GENOMIC DNA]</scope>
    <source>
        <strain evidence="3 4">DSM 45078</strain>
    </source>
</reference>
<feature type="transmembrane region" description="Helical" evidence="2">
    <location>
        <begin position="73"/>
        <end position="92"/>
    </location>
</feature>
<feature type="transmembrane region" description="Helical" evidence="2">
    <location>
        <begin position="21"/>
        <end position="46"/>
    </location>
</feature>
<dbReference type="Pfam" id="PF10821">
    <property type="entry name" value="DUF2567"/>
    <property type="match status" value="1"/>
</dbReference>
<feature type="compositionally biased region" description="Pro residues" evidence="1">
    <location>
        <begin position="238"/>
        <end position="247"/>
    </location>
</feature>
<feature type="transmembrane region" description="Helical" evidence="2">
    <location>
        <begin position="152"/>
        <end position="172"/>
    </location>
</feature>
<dbReference type="EMBL" id="JAAXOO010000007">
    <property type="protein sequence ID" value="NKY36564.1"/>
    <property type="molecule type" value="Genomic_DNA"/>
</dbReference>
<protein>
    <submittedName>
        <fullName evidence="3">DUF2567 domain-containing protein</fullName>
    </submittedName>
</protein>
<keyword evidence="2" id="KW-1133">Transmembrane helix</keyword>
<gene>
    <name evidence="3" type="ORF">HGA13_26350</name>
</gene>
<keyword evidence="4" id="KW-1185">Reference proteome</keyword>
<evidence type="ECO:0000313" key="3">
    <source>
        <dbReference type="EMBL" id="NKY36564.1"/>
    </source>
</evidence>
<sequence length="247" mass="25570">MVPGSRGDAARREHRGGGRKELRAAAVLLAAVVVLSVFAGAVWGLLAPTELVLVVEPGRGATLVGESLHRFDALAIFAGLGAVTGVLSAAAAWRWRRMRGPIQLIGLLLGSVAGAWVMAWVGETINDWDNPRPGDPPVGQIVSLPVGLESPLALLVQPLTAALVILLLAGLSTTEDLGSGFMSPFGESRPQPYAEPEYPDYDQAFYPGEPSARVPVHGTAEPGAQVPAGGEAALSPQESPPGPSLSK</sequence>
<name>A0A846XSL1_9NOCA</name>
<organism evidence="3 4">
    <name type="scientific">Nocardia speluncae</name>
    <dbReference type="NCBI Taxonomy" id="419477"/>
    <lineage>
        <taxon>Bacteria</taxon>
        <taxon>Bacillati</taxon>
        <taxon>Actinomycetota</taxon>
        <taxon>Actinomycetes</taxon>
        <taxon>Mycobacteriales</taxon>
        <taxon>Nocardiaceae</taxon>
        <taxon>Nocardia</taxon>
    </lineage>
</organism>
<evidence type="ECO:0000256" key="1">
    <source>
        <dbReference type="SAM" id="MobiDB-lite"/>
    </source>
</evidence>
<evidence type="ECO:0000313" key="4">
    <source>
        <dbReference type="Proteomes" id="UP000565715"/>
    </source>
</evidence>
<evidence type="ECO:0000256" key="2">
    <source>
        <dbReference type="SAM" id="Phobius"/>
    </source>
</evidence>
<dbReference type="InterPro" id="IPR021213">
    <property type="entry name" value="DUF2567"/>
</dbReference>
<accession>A0A846XSL1</accession>
<keyword evidence="2" id="KW-0472">Membrane</keyword>
<comment type="caution">
    <text evidence="3">The sequence shown here is derived from an EMBL/GenBank/DDBJ whole genome shotgun (WGS) entry which is preliminary data.</text>
</comment>
<dbReference type="AlphaFoldDB" id="A0A846XSL1"/>